<evidence type="ECO:0000313" key="2">
    <source>
        <dbReference type="EMBL" id="SSA37067.1"/>
    </source>
</evidence>
<reference evidence="2 3" key="1">
    <citation type="submission" date="2016-10" db="EMBL/GenBank/DDBJ databases">
        <authorList>
            <person name="Cai Z."/>
        </authorList>
    </citation>
    <scope>NUCLEOTIDE SEQUENCE [LARGE SCALE GENOMIC DNA]</scope>
    <source>
        <strain evidence="2 3">CGMCC 1.10826</strain>
    </source>
</reference>
<proteinExistence type="predicted"/>
<dbReference type="Proteomes" id="UP000250222">
    <property type="component" value="Unassembled WGS sequence"/>
</dbReference>
<feature type="compositionally biased region" description="Low complexity" evidence="1">
    <location>
        <begin position="222"/>
        <end position="245"/>
    </location>
</feature>
<feature type="compositionally biased region" description="Basic and acidic residues" evidence="1">
    <location>
        <begin position="251"/>
        <end position="260"/>
    </location>
</feature>
<sequence length="288" mass="30989">MLARRASGTPPSGQRPAWFSTRERPWLTCGSISPRYVRSAPTSPWPEHDEGPHRAMLGPPAAMTRVEELEFARPVVVFDGGTPYWHLVEALGTLPLTSDGISAFIRYEDEVATRYGYVVSRWVTQNQGQQYAGVLVYSVLPTDPGDAPGHPSDDPRFRETTEAHATTHVEAAQRLAGPASDPRGRALWAAAGPGGPFVPVSVTPFGRPRSRHPRGGGAPSTAHGPAPRGRGSARAPRGLAPPGRCGRLRLHPPDAREGGRASRSPACEAGGDSADRHTRAVRRRRGHR</sequence>
<feature type="compositionally biased region" description="Basic residues" evidence="1">
    <location>
        <begin position="279"/>
        <end position="288"/>
    </location>
</feature>
<accession>A0A2Y9A4D4</accession>
<dbReference type="AlphaFoldDB" id="A0A2Y9A4D4"/>
<feature type="region of interest" description="Disordered" evidence="1">
    <location>
        <begin position="172"/>
        <end position="288"/>
    </location>
</feature>
<name>A0A2Y9A4D4_9MICO</name>
<evidence type="ECO:0000256" key="1">
    <source>
        <dbReference type="SAM" id="MobiDB-lite"/>
    </source>
</evidence>
<protein>
    <submittedName>
        <fullName evidence="2">Uncharacterized protein</fullName>
    </submittedName>
</protein>
<evidence type="ECO:0000313" key="3">
    <source>
        <dbReference type="Proteomes" id="UP000250222"/>
    </source>
</evidence>
<gene>
    <name evidence="2" type="ORF">SAMN05216184_101700</name>
</gene>
<keyword evidence="3" id="KW-1185">Reference proteome</keyword>
<dbReference type="EMBL" id="UETB01000001">
    <property type="protein sequence ID" value="SSA37067.1"/>
    <property type="molecule type" value="Genomic_DNA"/>
</dbReference>
<organism evidence="2 3">
    <name type="scientific">Georgenia satyanarayanai</name>
    <dbReference type="NCBI Taxonomy" id="860221"/>
    <lineage>
        <taxon>Bacteria</taxon>
        <taxon>Bacillati</taxon>
        <taxon>Actinomycetota</taxon>
        <taxon>Actinomycetes</taxon>
        <taxon>Micrococcales</taxon>
        <taxon>Bogoriellaceae</taxon>
        <taxon>Georgenia</taxon>
    </lineage>
</organism>